<dbReference type="EMBL" id="MWBQ01000193">
    <property type="protein sequence ID" value="OQA54847.1"/>
    <property type="molecule type" value="Genomic_DNA"/>
</dbReference>
<evidence type="ECO:0000256" key="3">
    <source>
        <dbReference type="ARBA" id="ARBA00022741"/>
    </source>
</evidence>
<dbReference type="Gene3D" id="3.40.50.300">
    <property type="entry name" value="P-loop containing nucleotide triphosphate hydrolases"/>
    <property type="match status" value="2"/>
</dbReference>
<sequence>MDENILFQTINVSKSFGPVRALNNVDFSLQKGEIRGLIGENGSGKSTLAMIIAGIVLKDSGKMLKEGKEYNPKQIQDAFKNKIAIVTQESGLIEDLSIANNLLLGREKDFTVNGFIKAKAINEAANLMIYRILKNKKFNVEEKILNYSFEDKKLIEIIKALYQNPEILILDETADAFSRDNKNLLWDVIRKVKNEGVSVIYISHTISEVSEVTDKITIMRDGEIIDNIDSNNCTEDDLKKMMVGRELKSNYYREDNQATFNKEKVVLKVENLSSKDAFHDISFSLHEGEILCLGGLSGCGMSQLGKAIFGLLKTDTGTIYLPEKNKYLKNHSPVESINQGIAYLPRDRDSEGVMLLASVKDNITLVSLDRIKRKSSFISPKDEVTFAEKGVNELSIKTANINQFCIGLSGGNRQKVSLVKWLMRECEILILDCPTRGVDVGIKAYIYQKLHQLKLQKKSIILISEELTELIGMGDRILIMKEGKLCQKIFIRDERPREEEIINYMI</sequence>
<comment type="caution">
    <text evidence="6">The sequence shown here is derived from an EMBL/GenBank/DDBJ whole genome shotgun (WGS) entry which is preliminary data.</text>
</comment>
<dbReference type="PANTHER" id="PTHR43790">
    <property type="entry name" value="CARBOHYDRATE TRANSPORT ATP-BINDING PROTEIN MG119-RELATED"/>
    <property type="match status" value="1"/>
</dbReference>
<dbReference type="SMART" id="SM00382">
    <property type="entry name" value="AAA"/>
    <property type="match status" value="2"/>
</dbReference>
<evidence type="ECO:0000256" key="2">
    <source>
        <dbReference type="ARBA" id="ARBA00022737"/>
    </source>
</evidence>
<dbReference type="InterPro" id="IPR003593">
    <property type="entry name" value="AAA+_ATPase"/>
</dbReference>
<keyword evidence="3" id="KW-0547">Nucleotide-binding</keyword>
<feature type="domain" description="ABC transporter" evidence="5">
    <location>
        <begin position="7"/>
        <end position="246"/>
    </location>
</feature>
<keyword evidence="1" id="KW-0813">Transport</keyword>
<protein>
    <submittedName>
        <fullName evidence="6">Ribose import ATP-binding protein RbsA</fullName>
        <ecNumber evidence="6">3.6.3.17</ecNumber>
    </submittedName>
</protein>
<evidence type="ECO:0000256" key="1">
    <source>
        <dbReference type="ARBA" id="ARBA00022448"/>
    </source>
</evidence>
<dbReference type="PANTHER" id="PTHR43790:SF9">
    <property type="entry name" value="GALACTOFURANOSE TRANSPORTER ATP-BINDING PROTEIN YTFR"/>
    <property type="match status" value="1"/>
</dbReference>
<dbReference type="PROSITE" id="PS00211">
    <property type="entry name" value="ABC_TRANSPORTER_1"/>
    <property type="match status" value="1"/>
</dbReference>
<reference evidence="6" key="1">
    <citation type="submission" date="2017-02" db="EMBL/GenBank/DDBJ databases">
        <title>Delving into the versatile metabolic prowess of the omnipresent phylum Bacteroidetes.</title>
        <authorList>
            <person name="Nobu M.K."/>
            <person name="Mei R."/>
            <person name="Narihiro T."/>
            <person name="Kuroda K."/>
            <person name="Liu W.-T."/>
        </authorList>
    </citation>
    <scope>NUCLEOTIDE SEQUENCE</scope>
    <source>
        <strain evidence="6">ADurb.Bin276</strain>
    </source>
</reference>
<keyword evidence="6" id="KW-0378">Hydrolase</keyword>
<proteinExistence type="predicted"/>
<evidence type="ECO:0000313" key="6">
    <source>
        <dbReference type="EMBL" id="OQA54847.1"/>
    </source>
</evidence>
<dbReference type="Pfam" id="PF00005">
    <property type="entry name" value="ABC_tran"/>
    <property type="match status" value="2"/>
</dbReference>
<accession>A0A1V5SK34</accession>
<dbReference type="CDD" id="cd03216">
    <property type="entry name" value="ABC_Carb_Monos_I"/>
    <property type="match status" value="1"/>
</dbReference>
<evidence type="ECO:0000259" key="5">
    <source>
        <dbReference type="PROSITE" id="PS50893"/>
    </source>
</evidence>
<organism evidence="6">
    <name type="scientific">Candidatus Atribacter allofermentans</name>
    <dbReference type="NCBI Taxonomy" id="1852833"/>
    <lineage>
        <taxon>Bacteria</taxon>
        <taxon>Pseudomonadati</taxon>
        <taxon>Atribacterota</taxon>
        <taxon>Atribacteria</taxon>
        <taxon>Atribacterales</taxon>
        <taxon>Atribacteraceae</taxon>
        <taxon>Atribacter</taxon>
    </lineage>
</organism>
<dbReference type="InterPro" id="IPR017871">
    <property type="entry name" value="ABC_transporter-like_CS"/>
</dbReference>
<dbReference type="AlphaFoldDB" id="A0A1V5SK34"/>
<keyword evidence="2" id="KW-0677">Repeat</keyword>
<dbReference type="InterPro" id="IPR003439">
    <property type="entry name" value="ABC_transporter-like_ATP-bd"/>
</dbReference>
<dbReference type="EC" id="3.6.3.17" evidence="6"/>
<dbReference type="InterPro" id="IPR050107">
    <property type="entry name" value="ABC_carbohydrate_import_ATPase"/>
</dbReference>
<name>A0A1V5SK34_9BACT</name>
<dbReference type="SUPFAM" id="SSF52540">
    <property type="entry name" value="P-loop containing nucleoside triphosphate hydrolases"/>
    <property type="match status" value="2"/>
</dbReference>
<evidence type="ECO:0000256" key="4">
    <source>
        <dbReference type="ARBA" id="ARBA00022840"/>
    </source>
</evidence>
<dbReference type="GO" id="GO:0016887">
    <property type="term" value="F:ATP hydrolysis activity"/>
    <property type="evidence" value="ECO:0007669"/>
    <property type="project" value="InterPro"/>
</dbReference>
<dbReference type="InterPro" id="IPR027417">
    <property type="entry name" value="P-loop_NTPase"/>
</dbReference>
<dbReference type="GO" id="GO:0005524">
    <property type="term" value="F:ATP binding"/>
    <property type="evidence" value="ECO:0007669"/>
    <property type="project" value="UniProtKB-KW"/>
</dbReference>
<dbReference type="Proteomes" id="UP000485569">
    <property type="component" value="Unassembled WGS sequence"/>
</dbReference>
<keyword evidence="4 6" id="KW-0067">ATP-binding</keyword>
<gene>
    <name evidence="6" type="primary">rbsA_15</name>
    <name evidence="6" type="ORF">BWY41_01858</name>
</gene>
<dbReference type="PROSITE" id="PS50893">
    <property type="entry name" value="ABC_TRANSPORTER_2"/>
    <property type="match status" value="2"/>
</dbReference>
<dbReference type="CDD" id="cd03215">
    <property type="entry name" value="ABC_Carb_Monos_II"/>
    <property type="match status" value="1"/>
</dbReference>
<feature type="domain" description="ABC transporter" evidence="5">
    <location>
        <begin position="260"/>
        <end position="505"/>
    </location>
</feature>